<dbReference type="Proteomes" id="UP000241890">
    <property type="component" value="Unassembled WGS sequence"/>
</dbReference>
<name>A0A2R5GYX9_9STRA</name>
<feature type="compositionally biased region" description="Acidic residues" evidence="1">
    <location>
        <begin position="61"/>
        <end position="73"/>
    </location>
</feature>
<protein>
    <recommendedName>
        <fullName evidence="4">Protein phosphatase inhibitor 2</fullName>
    </recommendedName>
</protein>
<feature type="region of interest" description="Disordered" evidence="1">
    <location>
        <begin position="1"/>
        <end position="171"/>
    </location>
</feature>
<evidence type="ECO:0000313" key="2">
    <source>
        <dbReference type="EMBL" id="GBG33214.1"/>
    </source>
</evidence>
<dbReference type="PANTHER" id="PTHR12398">
    <property type="entry name" value="PROTEIN PHOSPHATASE INHIBITOR"/>
    <property type="match status" value="1"/>
</dbReference>
<dbReference type="EMBL" id="BEYU01000147">
    <property type="protein sequence ID" value="GBG33214.1"/>
    <property type="molecule type" value="Genomic_DNA"/>
</dbReference>
<evidence type="ECO:0008006" key="4">
    <source>
        <dbReference type="Google" id="ProtNLM"/>
    </source>
</evidence>
<dbReference type="OrthoDB" id="551302at2759"/>
<dbReference type="AlphaFoldDB" id="A0A2R5GYX9"/>
<organism evidence="2 3">
    <name type="scientific">Hondaea fermentalgiana</name>
    <dbReference type="NCBI Taxonomy" id="2315210"/>
    <lineage>
        <taxon>Eukaryota</taxon>
        <taxon>Sar</taxon>
        <taxon>Stramenopiles</taxon>
        <taxon>Bigyra</taxon>
        <taxon>Labyrinthulomycetes</taxon>
        <taxon>Thraustochytrida</taxon>
        <taxon>Thraustochytriidae</taxon>
        <taxon>Hondaea</taxon>
    </lineage>
</organism>
<dbReference type="PANTHER" id="PTHR12398:SF20">
    <property type="entry name" value="PROTEIN PHOSPHATASE 1 REGULATORY INHIBITOR SUBUNIT 2"/>
    <property type="match status" value="1"/>
</dbReference>
<dbReference type="InParanoid" id="A0A2R5GYX9"/>
<keyword evidence="3" id="KW-1185">Reference proteome</keyword>
<gene>
    <name evidence="2" type="ORF">FCC1311_094382</name>
</gene>
<feature type="compositionally biased region" description="Basic and acidic residues" evidence="1">
    <location>
        <begin position="23"/>
        <end position="60"/>
    </location>
</feature>
<evidence type="ECO:0000313" key="3">
    <source>
        <dbReference type="Proteomes" id="UP000241890"/>
    </source>
</evidence>
<feature type="compositionally biased region" description="Basic and acidic residues" evidence="1">
    <location>
        <begin position="129"/>
        <end position="156"/>
    </location>
</feature>
<proteinExistence type="predicted"/>
<dbReference type="InterPro" id="IPR007062">
    <property type="entry name" value="PPI-2"/>
</dbReference>
<dbReference type="GO" id="GO:0004864">
    <property type="term" value="F:protein phosphatase inhibitor activity"/>
    <property type="evidence" value="ECO:0007669"/>
    <property type="project" value="InterPro"/>
</dbReference>
<sequence length="171" mass="18996">MPFFSLTPKGRGGAAGEEDDDPEGSRHVRWDEATIAEHDKLRGTRQKIDEPDTPFHRDSFDSEADEDFEEDGDSAVKVVFEDGVKPGGATAPTSHAPTDMLDMDALQSQLDKAATADSDDARPAAAQKSAHDDFVSKRKQHYNEIEALRRWRQEHPDGDEDEDLDDDDEDA</sequence>
<dbReference type="FunCoup" id="A0A2R5GYX9">
    <property type="interactions" value="29"/>
</dbReference>
<dbReference type="Pfam" id="PF04979">
    <property type="entry name" value="IPP-2"/>
    <property type="match status" value="1"/>
</dbReference>
<evidence type="ECO:0000256" key="1">
    <source>
        <dbReference type="SAM" id="MobiDB-lite"/>
    </source>
</evidence>
<comment type="caution">
    <text evidence="2">The sequence shown here is derived from an EMBL/GenBank/DDBJ whole genome shotgun (WGS) entry which is preliminary data.</text>
</comment>
<reference evidence="2 3" key="1">
    <citation type="submission" date="2017-12" db="EMBL/GenBank/DDBJ databases">
        <title>Sequencing, de novo assembly and annotation of complete genome of a new Thraustochytrid species, strain FCC1311.</title>
        <authorList>
            <person name="Sedici K."/>
            <person name="Godart F."/>
            <person name="Aiese Cigliano R."/>
            <person name="Sanseverino W."/>
            <person name="Barakat M."/>
            <person name="Ortet P."/>
            <person name="Marechal E."/>
            <person name="Cagnac O."/>
            <person name="Amato A."/>
        </authorList>
    </citation>
    <scope>NUCLEOTIDE SEQUENCE [LARGE SCALE GENOMIC DNA]</scope>
</reference>
<dbReference type="GO" id="GO:0009966">
    <property type="term" value="P:regulation of signal transduction"/>
    <property type="evidence" value="ECO:0007669"/>
    <property type="project" value="InterPro"/>
</dbReference>
<accession>A0A2R5GYX9</accession>
<feature type="compositionally biased region" description="Acidic residues" evidence="1">
    <location>
        <begin position="157"/>
        <end position="171"/>
    </location>
</feature>